<dbReference type="EMBL" id="LN679116">
    <property type="protein sequence ID" value="CEL54497.1"/>
    <property type="molecule type" value="Genomic_DNA"/>
</dbReference>
<dbReference type="SMART" id="SM00175">
    <property type="entry name" value="RAB"/>
    <property type="match status" value="1"/>
</dbReference>
<dbReference type="STRING" id="1108050.A0A0B7FE57"/>
<dbReference type="FunFam" id="3.40.50.300:FF:001447">
    <property type="entry name" value="Ras-related protein Rab-1B"/>
    <property type="match status" value="1"/>
</dbReference>
<dbReference type="CDD" id="cd00154">
    <property type="entry name" value="Rab"/>
    <property type="match status" value="1"/>
</dbReference>
<dbReference type="Gene3D" id="3.40.50.300">
    <property type="entry name" value="P-loop containing nucleotide triphosphate hydrolases"/>
    <property type="match status" value="1"/>
</dbReference>
<dbReference type="SMART" id="SM00174">
    <property type="entry name" value="RHO"/>
    <property type="match status" value="1"/>
</dbReference>
<dbReference type="SUPFAM" id="SSF52540">
    <property type="entry name" value="P-loop containing nucleoside triphosphate hydrolases"/>
    <property type="match status" value="1"/>
</dbReference>
<reference evidence="2 3" key="1">
    <citation type="submission" date="2014-11" db="EMBL/GenBank/DDBJ databases">
        <authorList>
            <person name="Wibberg Daniel"/>
        </authorList>
    </citation>
    <scope>NUCLEOTIDE SEQUENCE [LARGE SCALE GENOMIC DNA]</scope>
    <source>
        <strain evidence="2">Rhizoctonia solani AG1-IB 7/3/14</strain>
    </source>
</reference>
<evidence type="ECO:0000256" key="1">
    <source>
        <dbReference type="ARBA" id="ARBA00006270"/>
    </source>
</evidence>
<dbReference type="InterPro" id="IPR027417">
    <property type="entry name" value="P-loop_NTPase"/>
</dbReference>
<evidence type="ECO:0000313" key="2">
    <source>
        <dbReference type="EMBL" id="CEL54497.1"/>
    </source>
</evidence>
<dbReference type="InterPro" id="IPR050209">
    <property type="entry name" value="Rab_GTPases_membrane_traffic"/>
</dbReference>
<accession>A0A0B7FE57</accession>
<dbReference type="Pfam" id="PF00071">
    <property type="entry name" value="Ras"/>
    <property type="match status" value="1"/>
</dbReference>
<dbReference type="NCBIfam" id="TIGR00231">
    <property type="entry name" value="small_GTP"/>
    <property type="match status" value="1"/>
</dbReference>
<dbReference type="GO" id="GO:0003924">
    <property type="term" value="F:GTPase activity"/>
    <property type="evidence" value="ECO:0007669"/>
    <property type="project" value="InterPro"/>
</dbReference>
<dbReference type="PROSITE" id="PS51420">
    <property type="entry name" value="RHO"/>
    <property type="match status" value="1"/>
</dbReference>
<dbReference type="SMART" id="SM00173">
    <property type="entry name" value="RAS"/>
    <property type="match status" value="1"/>
</dbReference>
<comment type="similarity">
    <text evidence="1">Belongs to the small GTPase superfamily. Rab family.</text>
</comment>
<dbReference type="PROSITE" id="PS51419">
    <property type="entry name" value="RAB"/>
    <property type="match status" value="1"/>
</dbReference>
<dbReference type="OrthoDB" id="9989112at2759"/>
<evidence type="ECO:0000313" key="3">
    <source>
        <dbReference type="Proteomes" id="UP000059188"/>
    </source>
</evidence>
<dbReference type="InterPro" id="IPR005225">
    <property type="entry name" value="Small_GTP-bd"/>
</dbReference>
<name>A0A0B7FE57_THACB</name>
<protein>
    <submittedName>
        <fullName evidence="2">Ras-related protein RABA4b</fullName>
    </submittedName>
</protein>
<organism evidence="2 3">
    <name type="scientific">Thanatephorus cucumeris (strain AG1-IB / isolate 7/3/14)</name>
    <name type="common">Lettuce bottom rot fungus</name>
    <name type="synonym">Rhizoctonia solani</name>
    <dbReference type="NCBI Taxonomy" id="1108050"/>
    <lineage>
        <taxon>Eukaryota</taxon>
        <taxon>Fungi</taxon>
        <taxon>Dikarya</taxon>
        <taxon>Basidiomycota</taxon>
        <taxon>Agaricomycotina</taxon>
        <taxon>Agaricomycetes</taxon>
        <taxon>Cantharellales</taxon>
        <taxon>Ceratobasidiaceae</taxon>
        <taxon>Rhizoctonia</taxon>
        <taxon>Rhizoctonia solani AG-1</taxon>
    </lineage>
</organism>
<dbReference type="PRINTS" id="PR00449">
    <property type="entry name" value="RASTRNSFRMNG"/>
</dbReference>
<proteinExistence type="inferred from homology"/>
<dbReference type="AlphaFoldDB" id="A0A0B7FE57"/>
<dbReference type="PROSITE" id="PS51421">
    <property type="entry name" value="RAS"/>
    <property type="match status" value="1"/>
</dbReference>
<dbReference type="PANTHER" id="PTHR47979">
    <property type="entry name" value="DRAB11-RELATED"/>
    <property type="match status" value="1"/>
</dbReference>
<dbReference type="GO" id="GO:0005525">
    <property type="term" value="F:GTP binding"/>
    <property type="evidence" value="ECO:0007669"/>
    <property type="project" value="InterPro"/>
</dbReference>
<sequence>MVNVKHKTDQLITVSYARMGQESRLHRVLIPWTDDYNNALDLAKTMLKRHFPEGTEDEFRWLSCKGEDGRSWTELHAGVFPAIARELEDKAEIRLSENDRLESVKILPLSHNEDTYYQFKVIIIGPSAVGKTMLLQYLTKPESARMDTLEATTNHHADISNRFMTNNGTLLRAEIWDTAGQERYHSISHSLYRDVSGVLLVYNLTKKETFEDCERWRGILQKNVHNFEKMPVILVGNQVDLEEQREVTAEEAQRYADRKKFNFMEVSAKEGTNVEQTFKTLMATIFNGISARNELAKYKKSKGCDNSLSQNIRLNSNGRNGWSYSNCVNSVYDFGYRMMGRK</sequence>
<dbReference type="Proteomes" id="UP000059188">
    <property type="component" value="Unassembled WGS sequence"/>
</dbReference>
<dbReference type="InterPro" id="IPR001806">
    <property type="entry name" value="Small_GTPase"/>
</dbReference>
<keyword evidence="3" id="KW-1185">Reference proteome</keyword>
<gene>
    <name evidence="2" type="ORF">RSOLAG1IB_07100</name>
</gene>